<dbReference type="GO" id="GO:0055085">
    <property type="term" value="P:transmembrane transport"/>
    <property type="evidence" value="ECO:0007669"/>
    <property type="project" value="TreeGrafter"/>
</dbReference>
<dbReference type="AlphaFoldDB" id="A0A1J5Q365"/>
<dbReference type="InterPro" id="IPR005618">
    <property type="entry name" value="OMPW"/>
</dbReference>
<dbReference type="PANTHER" id="PTHR36920">
    <property type="match status" value="1"/>
</dbReference>
<proteinExistence type="predicted"/>
<dbReference type="Gene3D" id="2.40.160.20">
    <property type="match status" value="1"/>
</dbReference>
<accession>A0A1J5Q365</accession>
<dbReference type="GO" id="GO:0019867">
    <property type="term" value="C:outer membrane"/>
    <property type="evidence" value="ECO:0007669"/>
    <property type="project" value="InterPro"/>
</dbReference>
<protein>
    <submittedName>
        <fullName evidence="1">Outer membrane protein W</fullName>
    </submittedName>
</protein>
<dbReference type="EMBL" id="MLJW01001544">
    <property type="protein sequence ID" value="OIQ77752.1"/>
    <property type="molecule type" value="Genomic_DNA"/>
</dbReference>
<dbReference type="InterPro" id="IPR011250">
    <property type="entry name" value="OMP/PagP_B-barrel"/>
</dbReference>
<comment type="caution">
    <text evidence="1">The sequence shown here is derived from an EMBL/GenBank/DDBJ whole genome shotgun (WGS) entry which is preliminary data.</text>
</comment>
<sequence>MTFFPFTRGPIARCAAALCGAALLAAAPAARAAEGGVNTVYIGVAYLQAHSSLPDLSGLNTPSGLNLNVGNAATLGLGFVHDFNGHWSGELALGYPPRVRTDAMGAAWQKVGIQPGTGVTDVHLQSPTVFLNYHPLGVHHRIDPYVGLGVNYTRFTDTTALSSLNNAIGPTQIHLSDSWGAAAHVGLQYHFDRRWSLVGSIAVADVQSDLTATTYLRGSSSVVVMQGKSHINFHPVVYTVAIGYSF</sequence>
<organism evidence="1">
    <name type="scientific">mine drainage metagenome</name>
    <dbReference type="NCBI Taxonomy" id="410659"/>
    <lineage>
        <taxon>unclassified sequences</taxon>
        <taxon>metagenomes</taxon>
        <taxon>ecological metagenomes</taxon>
    </lineage>
</organism>
<name>A0A1J5Q365_9ZZZZ</name>
<evidence type="ECO:0000313" key="1">
    <source>
        <dbReference type="EMBL" id="OIQ77752.1"/>
    </source>
</evidence>
<dbReference type="SUPFAM" id="SSF56925">
    <property type="entry name" value="OMPA-like"/>
    <property type="match status" value="1"/>
</dbReference>
<reference evidence="1" key="1">
    <citation type="submission" date="2016-10" db="EMBL/GenBank/DDBJ databases">
        <title>Sequence of Gallionella enrichment culture.</title>
        <authorList>
            <person name="Poehlein A."/>
            <person name="Muehling M."/>
            <person name="Daniel R."/>
        </authorList>
    </citation>
    <scope>NUCLEOTIDE SEQUENCE</scope>
</reference>
<dbReference type="PANTHER" id="PTHR36920:SF1">
    <property type="entry name" value="OUTER MEMBRANE PROTEIN W"/>
    <property type="match status" value="1"/>
</dbReference>
<gene>
    <name evidence="1" type="primary">ompW_10</name>
    <name evidence="1" type="ORF">GALL_405520</name>
</gene>
<dbReference type="Pfam" id="PF03922">
    <property type="entry name" value="OmpW"/>
    <property type="match status" value="1"/>
</dbReference>